<dbReference type="InterPro" id="IPR014284">
    <property type="entry name" value="RNA_pol_sigma-70_dom"/>
</dbReference>
<evidence type="ECO:0000313" key="7">
    <source>
        <dbReference type="EMBL" id="MFC4307922.1"/>
    </source>
</evidence>
<dbReference type="EMBL" id="JBHSDU010000001">
    <property type="protein sequence ID" value="MFC4307922.1"/>
    <property type="molecule type" value="Genomic_DNA"/>
</dbReference>
<dbReference type="InterPro" id="IPR039425">
    <property type="entry name" value="RNA_pol_sigma-70-like"/>
</dbReference>
<accession>A0ABV8SLU6</accession>
<evidence type="ECO:0000259" key="5">
    <source>
        <dbReference type="Pfam" id="PF04542"/>
    </source>
</evidence>
<dbReference type="Pfam" id="PF04542">
    <property type="entry name" value="Sigma70_r2"/>
    <property type="match status" value="1"/>
</dbReference>
<comment type="caution">
    <text evidence="7">The sequence shown here is derived from an EMBL/GenBank/DDBJ whole genome shotgun (WGS) entry which is preliminary data.</text>
</comment>
<dbReference type="Proteomes" id="UP001595904">
    <property type="component" value="Unassembled WGS sequence"/>
</dbReference>
<evidence type="ECO:0000256" key="4">
    <source>
        <dbReference type="ARBA" id="ARBA00023163"/>
    </source>
</evidence>
<dbReference type="InterPro" id="IPR013249">
    <property type="entry name" value="RNA_pol_sigma70_r4_t2"/>
</dbReference>
<reference evidence="8" key="1">
    <citation type="journal article" date="2019" name="Int. J. Syst. Evol. Microbiol.">
        <title>The Global Catalogue of Microorganisms (GCM) 10K type strain sequencing project: providing services to taxonomists for standard genome sequencing and annotation.</title>
        <authorList>
            <consortium name="The Broad Institute Genomics Platform"/>
            <consortium name="The Broad Institute Genome Sequencing Center for Infectious Disease"/>
            <person name="Wu L."/>
            <person name="Ma J."/>
        </authorList>
    </citation>
    <scope>NUCLEOTIDE SEQUENCE [LARGE SCALE GENOMIC DNA]</scope>
    <source>
        <strain evidence="8">CGMCC 1.10759</strain>
    </source>
</reference>
<dbReference type="PANTHER" id="PTHR43133">
    <property type="entry name" value="RNA POLYMERASE ECF-TYPE SIGMA FACTO"/>
    <property type="match status" value="1"/>
</dbReference>
<dbReference type="Pfam" id="PF08281">
    <property type="entry name" value="Sigma70_r4_2"/>
    <property type="match status" value="1"/>
</dbReference>
<dbReference type="PANTHER" id="PTHR43133:SF63">
    <property type="entry name" value="RNA POLYMERASE SIGMA FACTOR FECI-RELATED"/>
    <property type="match status" value="1"/>
</dbReference>
<dbReference type="NCBIfam" id="TIGR02937">
    <property type="entry name" value="sigma70-ECF"/>
    <property type="match status" value="1"/>
</dbReference>
<keyword evidence="8" id="KW-1185">Reference proteome</keyword>
<dbReference type="Gene3D" id="1.10.1740.10">
    <property type="match status" value="1"/>
</dbReference>
<dbReference type="InterPro" id="IPR036388">
    <property type="entry name" value="WH-like_DNA-bd_sf"/>
</dbReference>
<feature type="domain" description="RNA polymerase sigma-70 region 2" evidence="5">
    <location>
        <begin position="16"/>
        <end position="81"/>
    </location>
</feature>
<evidence type="ECO:0000256" key="1">
    <source>
        <dbReference type="ARBA" id="ARBA00010641"/>
    </source>
</evidence>
<proteinExistence type="inferred from homology"/>
<sequence>MRDSTALSTQQLAQVFNEHRGELRHFLQGRLKCRHTADDLTQETYLRLIRTRAESVSDWRALIFRIARNLLIDHVRGNSRRGVVQHELQAVYDLTGDRPEMDEQLVSEEQHALLESGLSQLPDQTRRVFELCRNEGLSHREIAEQLGISLRTVARQIEQAIRFLRSRMEP</sequence>
<feature type="domain" description="RNA polymerase sigma factor 70 region 4 type 2" evidence="6">
    <location>
        <begin position="114"/>
        <end position="164"/>
    </location>
</feature>
<dbReference type="InterPro" id="IPR013324">
    <property type="entry name" value="RNA_pol_sigma_r3/r4-like"/>
</dbReference>
<dbReference type="SUPFAM" id="SSF88946">
    <property type="entry name" value="Sigma2 domain of RNA polymerase sigma factors"/>
    <property type="match status" value="1"/>
</dbReference>
<evidence type="ECO:0000256" key="3">
    <source>
        <dbReference type="ARBA" id="ARBA00023082"/>
    </source>
</evidence>
<dbReference type="Gene3D" id="1.10.10.10">
    <property type="entry name" value="Winged helix-like DNA-binding domain superfamily/Winged helix DNA-binding domain"/>
    <property type="match status" value="1"/>
</dbReference>
<gene>
    <name evidence="7" type="ORF">ACFPN2_02405</name>
</gene>
<dbReference type="InterPro" id="IPR013325">
    <property type="entry name" value="RNA_pol_sigma_r2"/>
</dbReference>
<evidence type="ECO:0000259" key="6">
    <source>
        <dbReference type="Pfam" id="PF08281"/>
    </source>
</evidence>
<comment type="similarity">
    <text evidence="1">Belongs to the sigma-70 factor family. ECF subfamily.</text>
</comment>
<keyword evidence="2" id="KW-0805">Transcription regulation</keyword>
<organism evidence="7 8">
    <name type="scientific">Steroidobacter flavus</name>
    <dbReference type="NCBI Taxonomy" id="1842136"/>
    <lineage>
        <taxon>Bacteria</taxon>
        <taxon>Pseudomonadati</taxon>
        <taxon>Pseudomonadota</taxon>
        <taxon>Gammaproteobacteria</taxon>
        <taxon>Steroidobacterales</taxon>
        <taxon>Steroidobacteraceae</taxon>
        <taxon>Steroidobacter</taxon>
    </lineage>
</organism>
<evidence type="ECO:0000256" key="2">
    <source>
        <dbReference type="ARBA" id="ARBA00023015"/>
    </source>
</evidence>
<dbReference type="SUPFAM" id="SSF88659">
    <property type="entry name" value="Sigma3 and sigma4 domains of RNA polymerase sigma factors"/>
    <property type="match status" value="1"/>
</dbReference>
<dbReference type="InterPro" id="IPR007627">
    <property type="entry name" value="RNA_pol_sigma70_r2"/>
</dbReference>
<dbReference type="RefSeq" id="WP_380594602.1">
    <property type="nucleotide sequence ID" value="NZ_JBHSDU010000001.1"/>
</dbReference>
<name>A0ABV8SLU6_9GAMM</name>
<keyword evidence="4" id="KW-0804">Transcription</keyword>
<evidence type="ECO:0000313" key="8">
    <source>
        <dbReference type="Proteomes" id="UP001595904"/>
    </source>
</evidence>
<keyword evidence="3" id="KW-0731">Sigma factor</keyword>
<protein>
    <submittedName>
        <fullName evidence="7">RNA polymerase sigma factor</fullName>
    </submittedName>
</protein>